<dbReference type="STRING" id="22663.A0A2I0K5I7"/>
<reference evidence="2 3" key="1">
    <citation type="submission" date="2017-11" db="EMBL/GenBank/DDBJ databases">
        <title>De-novo sequencing of pomegranate (Punica granatum L.) genome.</title>
        <authorList>
            <person name="Akparov Z."/>
            <person name="Amiraslanov A."/>
            <person name="Hajiyeva S."/>
            <person name="Abbasov M."/>
            <person name="Kaur K."/>
            <person name="Hamwieh A."/>
            <person name="Solovyev V."/>
            <person name="Salamov A."/>
            <person name="Braich B."/>
            <person name="Kosarev P."/>
            <person name="Mahmoud A."/>
            <person name="Hajiyev E."/>
            <person name="Babayeva S."/>
            <person name="Izzatullayeva V."/>
            <person name="Mammadov A."/>
            <person name="Mammadov A."/>
            <person name="Sharifova S."/>
            <person name="Ojaghi J."/>
            <person name="Eynullazada K."/>
            <person name="Bayramov B."/>
            <person name="Abdulazimova A."/>
            <person name="Shahmuradov I."/>
        </authorList>
    </citation>
    <scope>NUCLEOTIDE SEQUENCE [LARGE SCALE GENOMIC DNA]</scope>
    <source>
        <strain evidence="3">cv. AG2017</strain>
        <tissue evidence="2">Leaf</tissue>
    </source>
</reference>
<dbReference type="PANTHER" id="PTHR36766">
    <property type="entry name" value="PLANT BROAD-SPECTRUM MILDEW RESISTANCE PROTEIN RPW8"/>
    <property type="match status" value="1"/>
</dbReference>
<keyword evidence="1" id="KW-0611">Plant defense</keyword>
<organism evidence="2 3">
    <name type="scientific">Punica granatum</name>
    <name type="common">Pomegranate</name>
    <dbReference type="NCBI Taxonomy" id="22663"/>
    <lineage>
        <taxon>Eukaryota</taxon>
        <taxon>Viridiplantae</taxon>
        <taxon>Streptophyta</taxon>
        <taxon>Embryophyta</taxon>
        <taxon>Tracheophyta</taxon>
        <taxon>Spermatophyta</taxon>
        <taxon>Magnoliopsida</taxon>
        <taxon>eudicotyledons</taxon>
        <taxon>Gunneridae</taxon>
        <taxon>Pentapetalae</taxon>
        <taxon>rosids</taxon>
        <taxon>malvids</taxon>
        <taxon>Myrtales</taxon>
        <taxon>Lythraceae</taxon>
        <taxon>Punica</taxon>
    </lineage>
</organism>
<dbReference type="InterPro" id="IPR032675">
    <property type="entry name" value="LRR_dom_sf"/>
</dbReference>
<evidence type="ECO:0000313" key="3">
    <source>
        <dbReference type="Proteomes" id="UP000233551"/>
    </source>
</evidence>
<evidence type="ECO:0008006" key="4">
    <source>
        <dbReference type="Google" id="ProtNLM"/>
    </source>
</evidence>
<dbReference type="PANTHER" id="PTHR36766:SF40">
    <property type="entry name" value="DISEASE RESISTANCE PROTEIN RGA3"/>
    <property type="match status" value="1"/>
</dbReference>
<name>A0A2I0K5I7_PUNGR</name>
<dbReference type="Gene3D" id="3.80.10.10">
    <property type="entry name" value="Ribonuclease Inhibitor"/>
    <property type="match status" value="3"/>
</dbReference>
<proteinExistence type="predicted"/>
<dbReference type="GO" id="GO:0006952">
    <property type="term" value="P:defense response"/>
    <property type="evidence" value="ECO:0007669"/>
    <property type="project" value="UniProtKB-KW"/>
</dbReference>
<evidence type="ECO:0000256" key="1">
    <source>
        <dbReference type="ARBA" id="ARBA00022821"/>
    </source>
</evidence>
<protein>
    <recommendedName>
        <fullName evidence="4">Disease resistance RPP13-like protein 1</fullName>
    </recommendedName>
</protein>
<gene>
    <name evidence="2" type="ORF">CRG98_016625</name>
</gene>
<dbReference type="SUPFAM" id="SSF52058">
    <property type="entry name" value="L domain-like"/>
    <property type="match status" value="1"/>
</dbReference>
<dbReference type="AlphaFoldDB" id="A0A2I0K5I7"/>
<dbReference type="EMBL" id="PGOL01000914">
    <property type="protein sequence ID" value="PKI62986.1"/>
    <property type="molecule type" value="Genomic_DNA"/>
</dbReference>
<evidence type="ECO:0000313" key="2">
    <source>
        <dbReference type="EMBL" id="PKI62986.1"/>
    </source>
</evidence>
<dbReference type="Proteomes" id="UP000233551">
    <property type="component" value="Unassembled WGS sequence"/>
</dbReference>
<keyword evidence="3" id="KW-1185">Reference proteome</keyword>
<comment type="caution">
    <text evidence="2">The sequence shown here is derived from an EMBL/GenBank/DDBJ whole genome shotgun (WGS) entry which is preliminary data.</text>
</comment>
<sequence>MVSLSKKEQQLPAELKDLELENCLSLRSLPANVHGTTSLRELTIRDCPELVSFPDSSFPPMLRGLVIWQCGLESLPKETININRSCLGICTSADVMSYPHSQAQEHLPNGLHKLSSLDYLEINWCPLLEFFPEEGFPAANLRKVRITSCKNLRALPSGMQNLTSFQELSISDVPGSSPCQKEDCRFDSLRKLSVIGGSNSGLSSFPKWMLPPGLTNLHLGKLPNLDFQTNWLQNLTLLEDLKLRDCKKLRSSPVEGLPATLSRLEIQAPRTAVGERMGKY</sequence>
<accession>A0A2I0K5I7</accession>